<keyword evidence="5" id="KW-1185">Reference proteome</keyword>
<evidence type="ECO:0000313" key="5">
    <source>
        <dbReference type="Proteomes" id="UP000305792"/>
    </source>
</evidence>
<dbReference type="Pfam" id="PF01556">
    <property type="entry name" value="DnaJ_C"/>
    <property type="match status" value="1"/>
</dbReference>
<keyword evidence="2" id="KW-0472">Membrane</keyword>
<dbReference type="GO" id="GO:0051082">
    <property type="term" value="F:unfolded protein binding"/>
    <property type="evidence" value="ECO:0007669"/>
    <property type="project" value="InterPro"/>
</dbReference>
<keyword evidence="2" id="KW-0812">Transmembrane</keyword>
<dbReference type="AlphaFoldDB" id="A0A4S8PE78"/>
<dbReference type="Proteomes" id="UP000305792">
    <property type="component" value="Unassembled WGS sequence"/>
</dbReference>
<dbReference type="InterPro" id="IPR002939">
    <property type="entry name" value="DnaJ_C"/>
</dbReference>
<dbReference type="PANTHER" id="PTHR43096:SF52">
    <property type="entry name" value="DNAJ HOMOLOG 1, MITOCHONDRIAL-RELATED"/>
    <property type="match status" value="1"/>
</dbReference>
<dbReference type="EMBL" id="STGX01000007">
    <property type="protein sequence ID" value="THV28688.1"/>
    <property type="molecule type" value="Genomic_DNA"/>
</dbReference>
<keyword evidence="2" id="KW-1133">Transmembrane helix</keyword>
<dbReference type="GO" id="GO:0042026">
    <property type="term" value="P:protein refolding"/>
    <property type="evidence" value="ECO:0007669"/>
    <property type="project" value="TreeGrafter"/>
</dbReference>
<dbReference type="Gene3D" id="2.60.260.20">
    <property type="entry name" value="Urease metallochaperone UreE, N-terminal domain"/>
    <property type="match status" value="2"/>
</dbReference>
<comment type="caution">
    <text evidence="4">The sequence shown here is derived from an EMBL/GenBank/DDBJ whole genome shotgun (WGS) entry which is preliminary data.</text>
</comment>
<evidence type="ECO:0000256" key="2">
    <source>
        <dbReference type="SAM" id="Phobius"/>
    </source>
</evidence>
<dbReference type="PANTHER" id="PTHR43096">
    <property type="entry name" value="DNAJ HOMOLOG 1, MITOCHONDRIAL-RELATED"/>
    <property type="match status" value="1"/>
</dbReference>
<keyword evidence="1" id="KW-0143">Chaperone</keyword>
<gene>
    <name evidence="4" type="ORF">E9998_11285</name>
</gene>
<feature type="transmembrane region" description="Helical" evidence="2">
    <location>
        <begin position="194"/>
        <end position="213"/>
    </location>
</feature>
<feature type="domain" description="Chaperone DnaJ C-terminal" evidence="3">
    <location>
        <begin position="11"/>
        <end position="173"/>
    </location>
</feature>
<evidence type="ECO:0000313" key="4">
    <source>
        <dbReference type="EMBL" id="THV28688.1"/>
    </source>
</evidence>
<dbReference type="RefSeq" id="WP_136529798.1">
    <property type="nucleotide sequence ID" value="NZ_STGX01000007.1"/>
</dbReference>
<dbReference type="OrthoDB" id="3628931at2"/>
<evidence type="ECO:0000259" key="3">
    <source>
        <dbReference type="Pfam" id="PF01556"/>
    </source>
</evidence>
<protein>
    <submittedName>
        <fullName evidence="4">J domain-containing protein</fullName>
    </submittedName>
</protein>
<reference evidence="4 5" key="1">
    <citation type="journal article" date="2018" name="Int. J. Syst. Evol. Microbiol.">
        <title>Glycomyces paridis sp. nov., isolated from the medicinal plant Paris polyphylla.</title>
        <authorList>
            <person name="Fang X.M."/>
            <person name="Bai J.L."/>
            <person name="Su J."/>
            <person name="Zhao L.L."/>
            <person name="Liu H.Y."/>
            <person name="Ma B.P."/>
            <person name="Zhang Y.Q."/>
            <person name="Yu L.Y."/>
        </authorList>
    </citation>
    <scope>NUCLEOTIDE SEQUENCE [LARGE SCALE GENOMIC DNA]</scope>
    <source>
        <strain evidence="4 5">CPCC 204357</strain>
    </source>
</reference>
<dbReference type="InterPro" id="IPR008971">
    <property type="entry name" value="HSP40/DnaJ_pept-bd"/>
</dbReference>
<accession>A0A4S8PE78</accession>
<dbReference type="GO" id="GO:0005737">
    <property type="term" value="C:cytoplasm"/>
    <property type="evidence" value="ECO:0007669"/>
    <property type="project" value="TreeGrafter"/>
</dbReference>
<dbReference type="SUPFAM" id="SSF49493">
    <property type="entry name" value="HSP40/DnaJ peptide-binding domain"/>
    <property type="match status" value="1"/>
</dbReference>
<feature type="transmembrane region" description="Helical" evidence="2">
    <location>
        <begin position="252"/>
        <end position="269"/>
    </location>
</feature>
<organism evidence="4 5">
    <name type="scientific">Glycomyces paridis</name>
    <dbReference type="NCBI Taxonomy" id="2126555"/>
    <lineage>
        <taxon>Bacteria</taxon>
        <taxon>Bacillati</taxon>
        <taxon>Actinomycetota</taxon>
        <taxon>Actinomycetes</taxon>
        <taxon>Glycomycetales</taxon>
        <taxon>Glycomycetaceae</taxon>
        <taxon>Glycomyces</taxon>
    </lineage>
</organism>
<dbReference type="CDD" id="cd10747">
    <property type="entry name" value="DnaJ_C"/>
    <property type="match status" value="1"/>
</dbReference>
<sequence length="292" mass="30145">MPGDPAHLGAVDLRLTLAELAFGGRRTVRVAAPGPCVNCEGSGLDEGEACAFCDGSGSMTTERAATVRLQAGLADGDTVIVPVEGVPEGVVAVVREREHSTLTRDGVDLRTVFDVDADVLELGDVVDVATLDGEAALRVPAGTPDGAELRLPGEGMPLGRGAAERGDLLVELRAIAAPEPEAVREARRLGRGPLVAGVIMLVLGALLIVVGAVDRADTDICEPSETVRCVLVVDGVAQDAPGPGTQRSRADLALMIYLAAGLTLTGFGVRSVRKGLKESGAYRVEEGQRRSA</sequence>
<proteinExistence type="predicted"/>
<evidence type="ECO:0000256" key="1">
    <source>
        <dbReference type="ARBA" id="ARBA00023186"/>
    </source>
</evidence>
<name>A0A4S8PE78_9ACTN</name>